<gene>
    <name evidence="2" type="ORF">C1853_09395</name>
</gene>
<keyword evidence="1" id="KW-0472">Membrane</keyword>
<reference evidence="2 3" key="1">
    <citation type="journal article" date="2018" name="Elife">
        <title>Discovery and characterization of a prevalent human gut bacterial enzyme sufficient for the inactivation of a family of plant toxins.</title>
        <authorList>
            <person name="Koppel N."/>
            <person name="Bisanz J.E."/>
            <person name="Pandelia M.E."/>
            <person name="Turnbaugh P.J."/>
            <person name="Balskus E.P."/>
        </authorList>
    </citation>
    <scope>NUCLEOTIDE SEQUENCE [LARGE SCALE GENOMIC DNA]</scope>
    <source>
        <strain evidence="2 3">16A</strain>
    </source>
</reference>
<evidence type="ECO:0000313" key="2">
    <source>
        <dbReference type="EMBL" id="RDC37658.1"/>
    </source>
</evidence>
<name>A0ABD7GHW5_EGGLN</name>
<proteinExistence type="predicted"/>
<comment type="caution">
    <text evidence="2">The sequence shown here is derived from an EMBL/GenBank/DDBJ whole genome shotgun (WGS) entry which is preliminary data.</text>
</comment>
<evidence type="ECO:0000256" key="1">
    <source>
        <dbReference type="SAM" id="Phobius"/>
    </source>
</evidence>
<dbReference type="Proteomes" id="UP000253915">
    <property type="component" value="Unassembled WGS sequence"/>
</dbReference>
<sequence>MCESLTKTGALMFVPAYLSLLLAMAVPFAPGDALRFLLLSLCFMFLGAGVAFLVASDIVRGR</sequence>
<protein>
    <submittedName>
        <fullName evidence="2">Uncharacterized protein</fullName>
    </submittedName>
</protein>
<organism evidence="2 3">
    <name type="scientific">Eggerthella lenta</name>
    <name type="common">Eubacterium lentum</name>
    <dbReference type="NCBI Taxonomy" id="84112"/>
    <lineage>
        <taxon>Bacteria</taxon>
        <taxon>Bacillati</taxon>
        <taxon>Actinomycetota</taxon>
        <taxon>Coriobacteriia</taxon>
        <taxon>Eggerthellales</taxon>
        <taxon>Eggerthellaceae</taxon>
        <taxon>Eggerthella</taxon>
    </lineage>
</organism>
<dbReference type="RefSeq" id="WP_114551153.1">
    <property type="nucleotide sequence ID" value="NZ_PPUM01000009.1"/>
</dbReference>
<feature type="transmembrane region" description="Helical" evidence="1">
    <location>
        <begin position="12"/>
        <end position="30"/>
    </location>
</feature>
<accession>A0ABD7GHW5</accession>
<keyword evidence="1" id="KW-0812">Transmembrane</keyword>
<dbReference type="EMBL" id="PPUQ01000011">
    <property type="protein sequence ID" value="RDC37658.1"/>
    <property type="molecule type" value="Genomic_DNA"/>
</dbReference>
<dbReference type="AlphaFoldDB" id="A0ABD7GHW5"/>
<evidence type="ECO:0000313" key="3">
    <source>
        <dbReference type="Proteomes" id="UP000253915"/>
    </source>
</evidence>
<keyword evidence="1" id="KW-1133">Transmembrane helix</keyword>
<feature type="transmembrane region" description="Helical" evidence="1">
    <location>
        <begin position="36"/>
        <end position="55"/>
    </location>
</feature>